<dbReference type="EMBL" id="CP025197">
    <property type="protein sequence ID" value="AUG56861.1"/>
    <property type="molecule type" value="Genomic_DNA"/>
</dbReference>
<proteinExistence type="inferred from homology"/>
<sequence length="525" mass="58747">MFRYIYRKIRCSLLKNIEKRMHQDALAGKNNSEPIFPDLKRNLEAIKGILHNSSDVTIHEFNFGHDRRFKGAVIFINSMADKGEINKNILEPLMYGALLLKKDADIDFTDIDCVRKNLIPITDSRKVTLFNDLIECLLAGSTILLIDGSKEALVINSGKRESRAIDEPVTEVVVRGPREGFNENVNVSIALIRRKIKDPDLCVEKMIIGDKSKTDVYIVYIKSVADPKLIEEVRRRLNRIKIDAILESGYIEQFIEDSSYSIFPTVSNSEKPDRVAAKILEGRAAILVDGTPFALIVPMLFIESFQSSEDYYSRPFHASIMRIVRFLSYIISILGPAIYVALTVFHQEMIPTQLLISIAEGREKVPFPAILEAFLMMFTFDILREAGVRLPKSVGQTIGIVGAIVLGQASVEAGLISPIMVIVVSSTAIASFTVPAQTDSGTILRYIYLVLAGLAGGFGVIMGLLVTLFHMASLRSFGVPYLWPVVPFDFSSLKDVFIRMPLWKLKKRTKVIVYDGSDSYKRNPG</sequence>
<dbReference type="RefSeq" id="WP_159063390.1">
    <property type="nucleotide sequence ID" value="NZ_CP025197.1"/>
</dbReference>
<dbReference type="PANTHER" id="PTHR22550">
    <property type="entry name" value="SPORE GERMINATION PROTEIN"/>
    <property type="match status" value="1"/>
</dbReference>
<keyword evidence="5" id="KW-1185">Reference proteome</keyword>
<organism evidence="4 5">
    <name type="scientific">Acetivibrio saccincola</name>
    <dbReference type="NCBI Taxonomy" id="1677857"/>
    <lineage>
        <taxon>Bacteria</taxon>
        <taxon>Bacillati</taxon>
        <taxon>Bacillota</taxon>
        <taxon>Clostridia</taxon>
        <taxon>Eubacteriales</taxon>
        <taxon>Oscillospiraceae</taxon>
        <taxon>Acetivibrio</taxon>
    </lineage>
</organism>
<name>A0A2K9EJZ2_9FIRM</name>
<evidence type="ECO:0000313" key="5">
    <source>
        <dbReference type="Proteomes" id="UP000233534"/>
    </source>
</evidence>
<dbReference type="Proteomes" id="UP000233534">
    <property type="component" value="Chromosome"/>
</dbReference>
<dbReference type="GO" id="GO:0016020">
    <property type="term" value="C:membrane"/>
    <property type="evidence" value="ECO:0007669"/>
    <property type="project" value="InterPro"/>
</dbReference>
<protein>
    <submittedName>
        <fullName evidence="4">Spore germination protein B1</fullName>
    </submittedName>
</protein>
<evidence type="ECO:0000256" key="1">
    <source>
        <dbReference type="ARBA" id="ARBA00005278"/>
    </source>
</evidence>
<feature type="transmembrane region" description="Helical" evidence="3">
    <location>
        <begin position="446"/>
        <end position="469"/>
    </location>
</feature>
<dbReference type="AlphaFoldDB" id="A0A2K9EJZ2"/>
<evidence type="ECO:0000313" key="4">
    <source>
        <dbReference type="EMBL" id="AUG56861.1"/>
    </source>
</evidence>
<dbReference type="PANTHER" id="PTHR22550:SF5">
    <property type="entry name" value="LEUCINE ZIPPER PROTEIN 4"/>
    <property type="match status" value="1"/>
</dbReference>
<dbReference type="KEGG" id="hsc:HVS_04620"/>
<keyword evidence="3" id="KW-0812">Transmembrane</keyword>
<comment type="similarity">
    <text evidence="1">Belongs to the GerABKA family.</text>
</comment>
<dbReference type="InterPro" id="IPR004995">
    <property type="entry name" value="Spore_Ger"/>
</dbReference>
<dbReference type="Pfam" id="PF03323">
    <property type="entry name" value="GerA"/>
    <property type="match status" value="1"/>
</dbReference>
<dbReference type="PIRSF" id="PIRSF005690">
    <property type="entry name" value="GerBA"/>
    <property type="match status" value="1"/>
</dbReference>
<evidence type="ECO:0000256" key="3">
    <source>
        <dbReference type="SAM" id="Phobius"/>
    </source>
</evidence>
<gene>
    <name evidence="4" type="primary">gerBA2</name>
    <name evidence="4" type="ORF">HVS_04620</name>
</gene>
<evidence type="ECO:0000256" key="2">
    <source>
        <dbReference type="ARBA" id="ARBA00023136"/>
    </source>
</evidence>
<dbReference type="InterPro" id="IPR050768">
    <property type="entry name" value="UPF0353/GerABKA_families"/>
</dbReference>
<feature type="transmembrane region" description="Helical" evidence="3">
    <location>
        <begin position="326"/>
        <end position="345"/>
    </location>
</feature>
<feature type="transmembrane region" description="Helical" evidence="3">
    <location>
        <begin position="415"/>
        <end position="434"/>
    </location>
</feature>
<keyword evidence="3" id="KW-1133">Transmembrane helix</keyword>
<dbReference type="GO" id="GO:0009847">
    <property type="term" value="P:spore germination"/>
    <property type="evidence" value="ECO:0007669"/>
    <property type="project" value="InterPro"/>
</dbReference>
<reference evidence="4 5" key="1">
    <citation type="submission" date="2017-12" db="EMBL/GenBank/DDBJ databases">
        <title>Complete genome sequence of Herbivorax saccincola GGR1, a novel Cellulosome-producing hydrolytic bacterium in a thermophilic biogas plant, established by Illumina and Nanopore MinION sequencing.</title>
        <authorList>
            <person name="Pechtl A."/>
            <person name="Ruckert C."/>
            <person name="Koeck D.E."/>
            <person name="Maus I."/>
            <person name="Winkler A."/>
            <person name="Kalinowski J."/>
            <person name="Puhler A."/>
            <person name="Schwarz W.W."/>
            <person name="Zverlov V.V."/>
            <person name="Schluter A."/>
            <person name="Liebl W."/>
        </authorList>
    </citation>
    <scope>NUCLEOTIDE SEQUENCE [LARGE SCALE GENOMIC DNA]</scope>
    <source>
        <strain evidence="5">SR1</strain>
    </source>
</reference>
<keyword evidence="2 3" id="KW-0472">Membrane</keyword>
<accession>A0A2K9EJZ2</accession>